<evidence type="ECO:0000259" key="4">
    <source>
        <dbReference type="PROSITE" id="PS51462"/>
    </source>
</evidence>
<dbReference type="PROSITE" id="PS00893">
    <property type="entry name" value="NUDIX_BOX"/>
    <property type="match status" value="1"/>
</dbReference>
<dbReference type="PROSITE" id="PS51462">
    <property type="entry name" value="NUDIX"/>
    <property type="match status" value="1"/>
</dbReference>
<evidence type="ECO:0000256" key="1">
    <source>
        <dbReference type="ARBA" id="ARBA00005582"/>
    </source>
</evidence>
<evidence type="ECO:0000256" key="3">
    <source>
        <dbReference type="RuleBase" id="RU003476"/>
    </source>
</evidence>
<dbReference type="CDD" id="cd04670">
    <property type="entry name" value="NUDIX_ASFGF2_Nudt6"/>
    <property type="match status" value="1"/>
</dbReference>
<dbReference type="Proteomes" id="UP000001307">
    <property type="component" value="Unassembled WGS sequence"/>
</dbReference>
<dbReference type="SUPFAM" id="SSF55811">
    <property type="entry name" value="Nudix"/>
    <property type="match status" value="1"/>
</dbReference>
<dbReference type="InterPro" id="IPR040618">
    <property type="entry name" value="Pre-Nudix"/>
</dbReference>
<dbReference type="Pfam" id="PF18290">
    <property type="entry name" value="Nudix_hydro"/>
    <property type="match status" value="1"/>
</dbReference>
<protein>
    <recommendedName>
        <fullName evidence="4">Nudix hydrolase domain-containing protein</fullName>
    </recommendedName>
</protein>
<dbReference type="InterPro" id="IPR020476">
    <property type="entry name" value="Nudix_hydrolase"/>
</dbReference>
<feature type="domain" description="Nudix hydrolase" evidence="4">
    <location>
        <begin position="92"/>
        <end position="226"/>
    </location>
</feature>
<dbReference type="Pfam" id="PF00293">
    <property type="entry name" value="NUDIX"/>
    <property type="match status" value="1"/>
</dbReference>
<dbReference type="GO" id="GO:0047631">
    <property type="term" value="F:ADP-ribose diphosphatase activity"/>
    <property type="evidence" value="ECO:0007669"/>
    <property type="project" value="TreeGrafter"/>
</dbReference>
<evidence type="ECO:0000313" key="5">
    <source>
        <dbReference type="EMBL" id="CBY15917.1"/>
    </source>
</evidence>
<proteinExistence type="inferred from homology"/>
<evidence type="ECO:0000256" key="2">
    <source>
        <dbReference type="ARBA" id="ARBA00022801"/>
    </source>
</evidence>
<organism evidence="5">
    <name type="scientific">Oikopleura dioica</name>
    <name type="common">Tunicate</name>
    <dbReference type="NCBI Taxonomy" id="34765"/>
    <lineage>
        <taxon>Eukaryota</taxon>
        <taxon>Metazoa</taxon>
        <taxon>Chordata</taxon>
        <taxon>Tunicata</taxon>
        <taxon>Appendicularia</taxon>
        <taxon>Copelata</taxon>
        <taxon>Oikopleuridae</taxon>
        <taxon>Oikopleura</taxon>
    </lineage>
</organism>
<dbReference type="PANTHER" id="PTHR13994:SF13">
    <property type="entry name" value="FI03680P"/>
    <property type="match status" value="1"/>
</dbReference>
<dbReference type="OrthoDB" id="447842at2759"/>
<dbReference type="InterPro" id="IPR020084">
    <property type="entry name" value="NUDIX_hydrolase_CS"/>
</dbReference>
<gene>
    <name evidence="5" type="ORF">GSOID_T00016208001</name>
</gene>
<evidence type="ECO:0000313" key="6">
    <source>
        <dbReference type="Proteomes" id="UP000001307"/>
    </source>
</evidence>
<keyword evidence="6" id="KW-1185">Reference proteome</keyword>
<dbReference type="PANTHER" id="PTHR13994">
    <property type="entry name" value="NUDIX HYDROLASE RELATED"/>
    <property type="match status" value="1"/>
</dbReference>
<dbReference type="AlphaFoldDB" id="E4Y223"/>
<keyword evidence="2 3" id="KW-0378">Hydrolase</keyword>
<dbReference type="InParanoid" id="E4Y223"/>
<dbReference type="EMBL" id="FN653740">
    <property type="protein sequence ID" value="CBY15917.1"/>
    <property type="molecule type" value="Genomic_DNA"/>
</dbReference>
<comment type="similarity">
    <text evidence="1 3">Belongs to the Nudix hydrolase family.</text>
</comment>
<reference evidence="5" key="1">
    <citation type="journal article" date="2010" name="Science">
        <title>Plasticity of animal genome architecture unmasked by rapid evolution of a pelagic tunicate.</title>
        <authorList>
            <person name="Denoeud F."/>
            <person name="Henriet S."/>
            <person name="Mungpakdee S."/>
            <person name="Aury J.M."/>
            <person name="Da Silva C."/>
            <person name="Brinkmann H."/>
            <person name="Mikhaleva J."/>
            <person name="Olsen L.C."/>
            <person name="Jubin C."/>
            <person name="Canestro C."/>
            <person name="Bouquet J.M."/>
            <person name="Danks G."/>
            <person name="Poulain J."/>
            <person name="Campsteijn C."/>
            <person name="Adamski M."/>
            <person name="Cross I."/>
            <person name="Yadetie F."/>
            <person name="Muffato M."/>
            <person name="Louis A."/>
            <person name="Butcher S."/>
            <person name="Tsagkogeorga G."/>
            <person name="Konrad A."/>
            <person name="Singh S."/>
            <person name="Jensen M.F."/>
            <person name="Cong E.H."/>
            <person name="Eikeseth-Otteraa H."/>
            <person name="Noel B."/>
            <person name="Anthouard V."/>
            <person name="Porcel B.M."/>
            <person name="Kachouri-Lafond R."/>
            <person name="Nishino A."/>
            <person name="Ugolini M."/>
            <person name="Chourrout P."/>
            <person name="Nishida H."/>
            <person name="Aasland R."/>
            <person name="Huzurbazar S."/>
            <person name="Westhof E."/>
            <person name="Delsuc F."/>
            <person name="Lehrach H."/>
            <person name="Reinhardt R."/>
            <person name="Weissenbach J."/>
            <person name="Roy S.W."/>
            <person name="Artiguenave F."/>
            <person name="Postlethwait J.H."/>
            <person name="Manak J.R."/>
            <person name="Thompson E.M."/>
            <person name="Jaillon O."/>
            <person name="Du Pasquier L."/>
            <person name="Boudinot P."/>
            <person name="Liberles D.A."/>
            <person name="Volff J.N."/>
            <person name="Philippe H."/>
            <person name="Lenhard B."/>
            <person name="Roest Crollius H."/>
            <person name="Wincker P."/>
            <person name="Chourrout D."/>
        </authorList>
    </citation>
    <scope>NUCLEOTIDE SEQUENCE [LARGE SCALE GENOMIC DNA]</scope>
</reference>
<dbReference type="Gene3D" id="3.40.630.30">
    <property type="match status" value="1"/>
</dbReference>
<name>E4Y223_OIKDI</name>
<dbReference type="InterPro" id="IPR000086">
    <property type="entry name" value="NUDIX_hydrolase_dom"/>
</dbReference>
<dbReference type="InterPro" id="IPR015797">
    <property type="entry name" value="NUDIX_hydrolase-like_dom_sf"/>
</dbReference>
<accession>E4Y223</accession>
<dbReference type="GO" id="GO:0035529">
    <property type="term" value="F:NADH pyrophosphatase activity"/>
    <property type="evidence" value="ECO:0007669"/>
    <property type="project" value="TreeGrafter"/>
</dbReference>
<dbReference type="InterPro" id="IPR003293">
    <property type="entry name" value="Nudix_hydrolase6-like"/>
</dbReference>
<dbReference type="PRINTS" id="PR00502">
    <property type="entry name" value="NUDIXFAMILY"/>
</dbReference>
<sequence>MKITEDRFKGVIIELPNEEIDDQFDEVLKKNLAEWKAAGKRGVWFHVPNRANKAVAHLLQNGFEYHHAKKGKVVLLCWLPEDDTNNVPEYPYTGIGVGGLLINSNNQVLMVKEKYAFSDFYKLPGGHVDKGEDLHTAAIREVKEETGIDATFKGIVQFRHFHDMPLEGHFCSDIYFIVLLEPADESQTIRIQANEIQCAEWINIEDALGGNSVSDHNKGFIKAARECRDSNTFINIRKEEAFSRIFSMWSIEKNA</sequence>
<dbReference type="Gene3D" id="3.90.79.10">
    <property type="entry name" value="Nucleoside Triphosphate Pyrophosphohydrolase"/>
    <property type="match status" value="1"/>
</dbReference>
<dbReference type="GO" id="GO:0051287">
    <property type="term" value="F:NAD binding"/>
    <property type="evidence" value="ECO:0007669"/>
    <property type="project" value="TreeGrafter"/>
</dbReference>